<dbReference type="InterPro" id="IPR010258">
    <property type="entry name" value="Conjugal_tfr_TrbG/VirB9/CagX"/>
</dbReference>
<evidence type="ECO:0000313" key="3">
    <source>
        <dbReference type="EMBL" id="MBB6070425.1"/>
    </source>
</evidence>
<evidence type="ECO:0000256" key="1">
    <source>
        <dbReference type="SAM" id="MobiDB-lite"/>
    </source>
</evidence>
<feature type="chain" id="PRO_5033059260" evidence="2">
    <location>
        <begin position="20"/>
        <end position="301"/>
    </location>
</feature>
<dbReference type="Gene3D" id="2.60.40.2500">
    <property type="match status" value="1"/>
</dbReference>
<gene>
    <name evidence="3" type="ORF">HNQ61_002044</name>
</gene>
<reference evidence="3 4" key="1">
    <citation type="submission" date="2020-08" db="EMBL/GenBank/DDBJ databases">
        <title>Genomic Encyclopedia of Type Strains, Phase IV (KMG-IV): sequencing the most valuable type-strain genomes for metagenomic binning, comparative biology and taxonomic classification.</title>
        <authorList>
            <person name="Goeker M."/>
        </authorList>
    </citation>
    <scope>NUCLEOTIDE SEQUENCE [LARGE SCALE GENOMIC DNA]</scope>
    <source>
        <strain evidence="3 4">DSM 29007</strain>
    </source>
</reference>
<sequence length="301" mass="32842">MMRILTIALALAASGALHAQRPALDSANAQAATAEYQRTGSARVVHAGTYSMVPYGHVQPTLRCAALRVCTIELEAGERVIDSVVGDPERWVVDFAAGPDSTPLVVTKPVALPDACDQTTNLVVTTSRRIYHVTLDSPPCSGQGGSTNPDQPYHRHVKFYYPDDRLVRHHSGPAASAAQADAGGVELEEAEPGMPAGDLADLHFDYQVIPDRRFPWVPRVVYDNGQQICIRLPAEAYHSDLAVLYEVDARGGYELVHYAVRDGCILTDRVMRRMVLLIAGGQDGDPLRLLIVRRESRRGAR</sequence>
<feature type="region of interest" description="Disordered" evidence="1">
    <location>
        <begin position="172"/>
        <end position="192"/>
    </location>
</feature>
<comment type="caution">
    <text evidence="3">The sequence shown here is derived from an EMBL/GenBank/DDBJ whole genome shotgun (WGS) entry which is preliminary data.</text>
</comment>
<dbReference type="AlphaFoldDB" id="A0A841GX84"/>
<accession>A0A841GX84</accession>
<dbReference type="Pfam" id="PF03524">
    <property type="entry name" value="CagX"/>
    <property type="match status" value="1"/>
</dbReference>
<dbReference type="Proteomes" id="UP000582837">
    <property type="component" value="Unassembled WGS sequence"/>
</dbReference>
<keyword evidence="4" id="KW-1185">Reference proteome</keyword>
<evidence type="ECO:0000256" key="2">
    <source>
        <dbReference type="SAM" id="SignalP"/>
    </source>
</evidence>
<organism evidence="3 4">
    <name type="scientific">Longimicrobium terrae</name>
    <dbReference type="NCBI Taxonomy" id="1639882"/>
    <lineage>
        <taxon>Bacteria</taxon>
        <taxon>Pseudomonadati</taxon>
        <taxon>Gemmatimonadota</taxon>
        <taxon>Longimicrobiia</taxon>
        <taxon>Longimicrobiales</taxon>
        <taxon>Longimicrobiaceae</taxon>
        <taxon>Longimicrobium</taxon>
    </lineage>
</organism>
<dbReference type="RefSeq" id="WP_170035806.1">
    <property type="nucleotide sequence ID" value="NZ_JABDTL010000001.1"/>
</dbReference>
<feature type="signal peptide" evidence="2">
    <location>
        <begin position="1"/>
        <end position="19"/>
    </location>
</feature>
<proteinExistence type="predicted"/>
<name>A0A841GX84_9BACT</name>
<evidence type="ECO:0000313" key="4">
    <source>
        <dbReference type="Proteomes" id="UP000582837"/>
    </source>
</evidence>
<keyword evidence="2" id="KW-0732">Signal</keyword>
<dbReference type="EMBL" id="JACHIA010000004">
    <property type="protein sequence ID" value="MBB6070425.1"/>
    <property type="molecule type" value="Genomic_DNA"/>
</dbReference>
<protein>
    <submittedName>
        <fullName evidence="3">Type IV secretion system protein VirB9</fullName>
    </submittedName>
</protein>
<dbReference type="InterPro" id="IPR038161">
    <property type="entry name" value="VirB9/CagX/TrbG_C_sf"/>
</dbReference>